<dbReference type="AlphaFoldDB" id="A0A7C8I8Y7"/>
<comment type="caution">
    <text evidence="1">The sequence shown here is derived from an EMBL/GenBank/DDBJ whole genome shotgun (WGS) entry which is preliminary data.</text>
</comment>
<gene>
    <name evidence="1" type="ORF">BDV95DRAFT_55956</name>
</gene>
<protein>
    <submittedName>
        <fullName evidence="1">Uncharacterized protein</fullName>
    </submittedName>
</protein>
<evidence type="ECO:0000313" key="1">
    <source>
        <dbReference type="EMBL" id="KAF2871171.1"/>
    </source>
</evidence>
<dbReference type="Proteomes" id="UP000481861">
    <property type="component" value="Unassembled WGS sequence"/>
</dbReference>
<organism evidence="1 2">
    <name type="scientific">Massariosphaeria phaeospora</name>
    <dbReference type="NCBI Taxonomy" id="100035"/>
    <lineage>
        <taxon>Eukaryota</taxon>
        <taxon>Fungi</taxon>
        <taxon>Dikarya</taxon>
        <taxon>Ascomycota</taxon>
        <taxon>Pezizomycotina</taxon>
        <taxon>Dothideomycetes</taxon>
        <taxon>Pleosporomycetidae</taxon>
        <taxon>Pleosporales</taxon>
        <taxon>Pleosporales incertae sedis</taxon>
        <taxon>Massariosphaeria</taxon>
    </lineage>
</organism>
<evidence type="ECO:0000313" key="2">
    <source>
        <dbReference type="Proteomes" id="UP000481861"/>
    </source>
</evidence>
<accession>A0A7C8I8Y7</accession>
<dbReference type="EMBL" id="JAADJZ010000012">
    <property type="protein sequence ID" value="KAF2871171.1"/>
    <property type="molecule type" value="Genomic_DNA"/>
</dbReference>
<sequence length="151" mass="17357">MHAPQLVSTVILDDQRRRMMPNSYHRLISYFSYSIVLRSLIKFRTFRLTLVRIHTYGLNDRAKGQLPCRMNTGYPSRDWRILPVLRASSSHYAYTCPIETGCGNLTARHCSLIKSSIIVAGWAMSSYTYSARHSWLSSEVNSSPQPRVTKE</sequence>
<keyword evidence="2" id="KW-1185">Reference proteome</keyword>
<reference evidence="1 2" key="1">
    <citation type="submission" date="2020-01" db="EMBL/GenBank/DDBJ databases">
        <authorList>
            <consortium name="DOE Joint Genome Institute"/>
            <person name="Haridas S."/>
            <person name="Albert R."/>
            <person name="Binder M."/>
            <person name="Bloem J."/>
            <person name="Labutti K."/>
            <person name="Salamov A."/>
            <person name="Andreopoulos B."/>
            <person name="Baker S.E."/>
            <person name="Barry K."/>
            <person name="Bills G."/>
            <person name="Bluhm B.H."/>
            <person name="Cannon C."/>
            <person name="Castanera R."/>
            <person name="Culley D.E."/>
            <person name="Daum C."/>
            <person name="Ezra D."/>
            <person name="Gonzalez J.B."/>
            <person name="Henrissat B."/>
            <person name="Kuo A."/>
            <person name="Liang C."/>
            <person name="Lipzen A."/>
            <person name="Lutzoni F."/>
            <person name="Magnuson J."/>
            <person name="Mondo S."/>
            <person name="Nolan M."/>
            <person name="Ohm R."/>
            <person name="Pangilinan J."/>
            <person name="Park H.-J.H."/>
            <person name="Ramirez L."/>
            <person name="Alfaro M."/>
            <person name="Sun H."/>
            <person name="Tritt A."/>
            <person name="Yoshinaga Y."/>
            <person name="Zwiers L.-H.L."/>
            <person name="Turgeon B.G."/>
            <person name="Goodwin S.B."/>
            <person name="Spatafora J.W."/>
            <person name="Crous P.W."/>
            <person name="Grigoriev I.V."/>
        </authorList>
    </citation>
    <scope>NUCLEOTIDE SEQUENCE [LARGE SCALE GENOMIC DNA]</scope>
    <source>
        <strain evidence="1 2">CBS 611.86</strain>
    </source>
</reference>
<proteinExistence type="predicted"/>
<name>A0A7C8I8Y7_9PLEO</name>